<comment type="caution">
    <text evidence="15">The sequence shown here is derived from an EMBL/GenBank/DDBJ whole genome shotgun (WGS) entry which is preliminary data.</text>
</comment>
<dbReference type="PROSITE" id="PS00018">
    <property type="entry name" value="EF_HAND_1"/>
    <property type="match status" value="1"/>
</dbReference>
<keyword evidence="13" id="KW-0472">Membrane</keyword>
<comment type="similarity">
    <text evidence="2">Belongs to the mitochondrial Rho GTPase family.</text>
</comment>
<gene>
    <name evidence="15" type="ORF">AABB24_001782</name>
</gene>
<dbReference type="FunFam" id="1.10.238.10:FF:000011">
    <property type="entry name" value="Mitochondrial Rho GTPase"/>
    <property type="match status" value="1"/>
</dbReference>
<keyword evidence="16" id="KW-1185">Reference proteome</keyword>
<dbReference type="Pfam" id="PF00071">
    <property type="entry name" value="Ras"/>
    <property type="match status" value="1"/>
</dbReference>
<dbReference type="SMART" id="SM00174">
    <property type="entry name" value="RHO"/>
    <property type="match status" value="1"/>
</dbReference>
<keyword evidence="12" id="KW-0342">GTP-binding</keyword>
<evidence type="ECO:0000256" key="13">
    <source>
        <dbReference type="ARBA" id="ARBA00023136"/>
    </source>
</evidence>
<evidence type="ECO:0000313" key="16">
    <source>
        <dbReference type="Proteomes" id="UP001627284"/>
    </source>
</evidence>
<keyword evidence="6" id="KW-0547">Nucleotide-binding</keyword>
<dbReference type="SUPFAM" id="SSF47473">
    <property type="entry name" value="EF-hand"/>
    <property type="match status" value="1"/>
</dbReference>
<dbReference type="GO" id="GO:0005741">
    <property type="term" value="C:mitochondrial outer membrane"/>
    <property type="evidence" value="ECO:0007669"/>
    <property type="project" value="UniProtKB-SubCell"/>
</dbReference>
<keyword evidence="10" id="KW-1133">Transmembrane helix</keyword>
<dbReference type="InterPro" id="IPR052266">
    <property type="entry name" value="Miro-EF-hand_domain"/>
</dbReference>
<feature type="domain" description="Miro" evidence="14">
    <location>
        <begin position="13"/>
        <end position="180"/>
    </location>
</feature>
<protein>
    <recommendedName>
        <fullName evidence="14">Miro domain-containing protein</fullName>
    </recommendedName>
</protein>
<evidence type="ECO:0000256" key="1">
    <source>
        <dbReference type="ARBA" id="ARBA00004200"/>
    </source>
</evidence>
<evidence type="ECO:0000256" key="3">
    <source>
        <dbReference type="ARBA" id="ARBA00022692"/>
    </source>
</evidence>
<dbReference type="InterPro" id="IPR011992">
    <property type="entry name" value="EF-hand-dom_pair"/>
</dbReference>
<evidence type="ECO:0000256" key="11">
    <source>
        <dbReference type="ARBA" id="ARBA00023128"/>
    </source>
</evidence>
<evidence type="ECO:0000313" key="15">
    <source>
        <dbReference type="EMBL" id="KAL3381858.1"/>
    </source>
</evidence>
<evidence type="ECO:0000259" key="14">
    <source>
        <dbReference type="PROSITE" id="PS51423"/>
    </source>
</evidence>
<evidence type="ECO:0000256" key="6">
    <source>
        <dbReference type="ARBA" id="ARBA00022741"/>
    </source>
</evidence>
<evidence type="ECO:0000256" key="10">
    <source>
        <dbReference type="ARBA" id="ARBA00022989"/>
    </source>
</evidence>
<sequence length="345" mass="38367">MAGGGSAAGKGDAPSVRIVVAGDAKTGKSSLILTAATDTYPPNVPPVLPPTRLPDDIYPDKVPVTIIDTSSSPENRGKLVEELKKADAVVLTYACDKPATLDRLSTFWLPELRRLEVRVPVVVVGCMLDKRDEQYPVSLEQVMSPIMQQFREIETCIECSAFRHIQIPEVFYYAQKAVLHPTAPLFDQEAQTLKPRCVRALKRIFILCDLDRDGALSDAELNDFQVKCFNAPLQPSEIVGVKRVVQEKLQEGVNEQGLTLTGFLFLHALFIEKGRLETTWTVLRKFGYNNEIRLSEDQLPPPIKRHPDQLLLPLCSWPCTFFCVGGRSPASDFAFTFFSECGADQ</sequence>
<keyword evidence="8" id="KW-0378">Hydrolase</keyword>
<reference evidence="15 16" key="1">
    <citation type="submission" date="2024-05" db="EMBL/GenBank/DDBJ databases">
        <title>De novo assembly of an allotetraploid wild potato.</title>
        <authorList>
            <person name="Hosaka A.J."/>
        </authorList>
    </citation>
    <scope>NUCLEOTIDE SEQUENCE [LARGE SCALE GENOMIC DNA]</scope>
    <source>
        <tissue evidence="15">Young leaves</tissue>
    </source>
</reference>
<dbReference type="GO" id="GO:0005525">
    <property type="term" value="F:GTP binding"/>
    <property type="evidence" value="ECO:0007669"/>
    <property type="project" value="UniProtKB-KW"/>
</dbReference>
<dbReference type="AlphaFoldDB" id="A0ABD2VNU1"/>
<accession>A0ABD2VNU1</accession>
<dbReference type="PANTHER" id="PTHR46819:SF1">
    <property type="entry name" value="EF-HAND CALCIUM-BINDING DOMAIN-CONTAINING PROTEIN 7"/>
    <property type="match status" value="1"/>
</dbReference>
<name>A0ABD2VNU1_9SOLN</name>
<dbReference type="EMBL" id="JBJKTR010000001">
    <property type="protein sequence ID" value="KAL3381858.1"/>
    <property type="molecule type" value="Genomic_DNA"/>
</dbReference>
<dbReference type="PROSITE" id="PS51423">
    <property type="entry name" value="MIRO"/>
    <property type="match status" value="1"/>
</dbReference>
<dbReference type="Gene3D" id="1.10.238.10">
    <property type="entry name" value="EF-hand"/>
    <property type="match status" value="1"/>
</dbReference>
<dbReference type="InterPro" id="IPR018247">
    <property type="entry name" value="EF_Hand_1_Ca_BS"/>
</dbReference>
<dbReference type="GO" id="GO:0016787">
    <property type="term" value="F:hydrolase activity"/>
    <property type="evidence" value="ECO:0007669"/>
    <property type="project" value="UniProtKB-KW"/>
</dbReference>
<keyword evidence="11" id="KW-0496">Mitochondrion</keyword>
<dbReference type="Pfam" id="PF08356">
    <property type="entry name" value="EF_assoc_2"/>
    <property type="match status" value="1"/>
</dbReference>
<evidence type="ECO:0000256" key="12">
    <source>
        <dbReference type="ARBA" id="ARBA00023134"/>
    </source>
</evidence>
<keyword evidence="7" id="KW-1000">Mitochondrion outer membrane</keyword>
<comment type="subcellular location">
    <subcellularLocation>
        <location evidence="1">Mitochondrion outer membrane</location>
        <topology evidence="1">Single-pass type IV membrane protein</topology>
    </subcellularLocation>
</comment>
<dbReference type="PANTHER" id="PTHR46819">
    <property type="entry name" value="EF-HAND CALCIUM-BINDING DOMAIN-CONTAINING PROTEIN 7"/>
    <property type="match status" value="1"/>
</dbReference>
<dbReference type="InterPro" id="IPR001806">
    <property type="entry name" value="Small_GTPase"/>
</dbReference>
<evidence type="ECO:0000256" key="9">
    <source>
        <dbReference type="ARBA" id="ARBA00022837"/>
    </source>
</evidence>
<keyword evidence="4" id="KW-0479">Metal-binding</keyword>
<dbReference type="PRINTS" id="PR00449">
    <property type="entry name" value="RASTRNSFRMNG"/>
</dbReference>
<dbReference type="InterPro" id="IPR027417">
    <property type="entry name" value="P-loop_NTPase"/>
</dbReference>
<keyword evidence="5" id="KW-0677">Repeat</keyword>
<dbReference type="SUPFAM" id="SSF52540">
    <property type="entry name" value="P-loop containing nucleoside triphosphate hydrolases"/>
    <property type="match status" value="1"/>
</dbReference>
<keyword evidence="9" id="KW-0106">Calcium</keyword>
<organism evidence="15 16">
    <name type="scientific">Solanum stoloniferum</name>
    <dbReference type="NCBI Taxonomy" id="62892"/>
    <lineage>
        <taxon>Eukaryota</taxon>
        <taxon>Viridiplantae</taxon>
        <taxon>Streptophyta</taxon>
        <taxon>Embryophyta</taxon>
        <taxon>Tracheophyta</taxon>
        <taxon>Spermatophyta</taxon>
        <taxon>Magnoliopsida</taxon>
        <taxon>eudicotyledons</taxon>
        <taxon>Gunneridae</taxon>
        <taxon>Pentapetalae</taxon>
        <taxon>asterids</taxon>
        <taxon>lamiids</taxon>
        <taxon>Solanales</taxon>
        <taxon>Solanaceae</taxon>
        <taxon>Solanoideae</taxon>
        <taxon>Solaneae</taxon>
        <taxon>Solanum</taxon>
    </lineage>
</organism>
<evidence type="ECO:0000256" key="5">
    <source>
        <dbReference type="ARBA" id="ARBA00022737"/>
    </source>
</evidence>
<keyword evidence="3" id="KW-0812">Transmembrane</keyword>
<dbReference type="Gene3D" id="3.40.50.300">
    <property type="entry name" value="P-loop containing nucleotide triphosphate hydrolases"/>
    <property type="match status" value="1"/>
</dbReference>
<dbReference type="SMART" id="SM00175">
    <property type="entry name" value="RAB"/>
    <property type="match status" value="1"/>
</dbReference>
<evidence type="ECO:0000256" key="7">
    <source>
        <dbReference type="ARBA" id="ARBA00022787"/>
    </source>
</evidence>
<proteinExistence type="inferred from homology"/>
<dbReference type="FunFam" id="3.40.50.300:FF:000935">
    <property type="entry name" value="Mitochondrial Rho GTPase"/>
    <property type="match status" value="1"/>
</dbReference>
<dbReference type="InterPro" id="IPR020860">
    <property type="entry name" value="MIRO_dom"/>
</dbReference>
<dbReference type="InterPro" id="IPR013567">
    <property type="entry name" value="EF_hand_assoc_2"/>
</dbReference>
<evidence type="ECO:0000256" key="2">
    <source>
        <dbReference type="ARBA" id="ARBA00007981"/>
    </source>
</evidence>
<dbReference type="Proteomes" id="UP001627284">
    <property type="component" value="Unassembled WGS sequence"/>
</dbReference>
<evidence type="ECO:0000256" key="8">
    <source>
        <dbReference type="ARBA" id="ARBA00022801"/>
    </source>
</evidence>
<dbReference type="GO" id="GO:0046872">
    <property type="term" value="F:metal ion binding"/>
    <property type="evidence" value="ECO:0007669"/>
    <property type="project" value="UniProtKB-KW"/>
</dbReference>
<evidence type="ECO:0000256" key="4">
    <source>
        <dbReference type="ARBA" id="ARBA00022723"/>
    </source>
</evidence>